<dbReference type="InterPro" id="IPR013320">
    <property type="entry name" value="ConA-like_dom_sf"/>
</dbReference>
<dbReference type="Proteomes" id="UP000321386">
    <property type="component" value="Unassembled WGS sequence"/>
</dbReference>
<evidence type="ECO:0000313" key="2">
    <source>
        <dbReference type="Proteomes" id="UP000321386"/>
    </source>
</evidence>
<dbReference type="Gene3D" id="2.60.120.200">
    <property type="match status" value="1"/>
</dbReference>
<dbReference type="PANTHER" id="PTHR35332">
    <property type="entry name" value="REGULATION OF ENOLASE PROTEIN 1"/>
    <property type="match status" value="1"/>
</dbReference>
<dbReference type="Pfam" id="PF07081">
    <property type="entry name" value="DUF1349"/>
    <property type="match status" value="1"/>
</dbReference>
<dbReference type="SUPFAM" id="SSF49899">
    <property type="entry name" value="Concanavalin A-like lectins/glucanases"/>
    <property type="match status" value="1"/>
</dbReference>
<gene>
    <name evidence="1" type="ORF">CPE01_28380</name>
</gene>
<proteinExistence type="predicted"/>
<dbReference type="RefSeq" id="WP_146807479.1">
    <property type="nucleotide sequence ID" value="NZ_BJUA01000017.1"/>
</dbReference>
<comment type="caution">
    <text evidence="1">The sequence shown here is derived from an EMBL/GenBank/DDBJ whole genome shotgun (WGS) entry which is preliminary data.</text>
</comment>
<dbReference type="OrthoDB" id="9808724at2"/>
<evidence type="ECO:0008006" key="3">
    <source>
        <dbReference type="Google" id="ProtNLM"/>
    </source>
</evidence>
<accession>A0A510V1X5</accession>
<dbReference type="AlphaFoldDB" id="A0A510V1X5"/>
<dbReference type="PANTHER" id="PTHR35332:SF2">
    <property type="entry name" value="REGULATION OF ENOLASE PROTEIN 1"/>
    <property type="match status" value="1"/>
</dbReference>
<dbReference type="InterPro" id="IPR009784">
    <property type="entry name" value="DUF1349"/>
</dbReference>
<keyword evidence="2" id="KW-1185">Reference proteome</keyword>
<protein>
    <recommendedName>
        <fullName evidence="3">Regulation of enolase 1</fullName>
    </recommendedName>
</protein>
<name>A0A510V1X5_9CELL</name>
<dbReference type="EMBL" id="BJUA01000017">
    <property type="protein sequence ID" value="GEK19105.1"/>
    <property type="molecule type" value="Genomic_DNA"/>
</dbReference>
<organism evidence="1 2">
    <name type="scientific">Cellulomonas persica</name>
    <dbReference type="NCBI Taxonomy" id="76861"/>
    <lineage>
        <taxon>Bacteria</taxon>
        <taxon>Bacillati</taxon>
        <taxon>Actinomycetota</taxon>
        <taxon>Actinomycetes</taxon>
        <taxon>Micrococcales</taxon>
        <taxon>Cellulomonadaceae</taxon>
        <taxon>Cellulomonas</taxon>
    </lineage>
</organism>
<evidence type="ECO:0000313" key="1">
    <source>
        <dbReference type="EMBL" id="GEK19105.1"/>
    </source>
</evidence>
<sequence length="208" mass="22470">MTQLVVPGLPDPLDASPGSTWQVDPADGRLRVTAAPLSDIFVDPGAGDGQVNSTTLLNAATLLTDAPEGDFQLSAHVEVEFAATFDAGVLLLWLDERYWAKLCFEYSPAGEAMVVSVVNREVADDANAFVVDRHDFWLRVSRIDNVFAFHASSDGETWVLVRVFGLERPGAALRIGFEAQSPMGDGCAVTFSQTRLRGVRLSDVRDGS</sequence>
<reference evidence="1 2" key="1">
    <citation type="submission" date="2019-07" db="EMBL/GenBank/DDBJ databases">
        <title>Whole genome shotgun sequence of Cellulomonas persica NBRC 101101.</title>
        <authorList>
            <person name="Hosoyama A."/>
            <person name="Uohara A."/>
            <person name="Ohji S."/>
            <person name="Ichikawa N."/>
        </authorList>
    </citation>
    <scope>NUCLEOTIDE SEQUENCE [LARGE SCALE GENOMIC DNA]</scope>
    <source>
        <strain evidence="1 2">NBRC 101101</strain>
    </source>
</reference>